<sequence>MSVSSLVTDSWTTWAMRLPPDIRAPLTADNDDDHSGLVVVITSFYIVLTLSSLAGRLFSSHRKQVVQRDDYVFAALVILAFAQASVVLAQVHYGWGRRIDLIPSGSLDRMFKTGYAADILSIATLALSKIVTCIFYESLFYQMQRRFIRTILIVTIIWTITSIFLLAIRCDARPWTDISSEQCGLLFRRWQAITALDVVTEVSLLVYSAMAMAKVKVSLRQKLLVVLALGCRIVLVPLSALRLHYTNLQLRSSSPTLLGAYATTATEIYLSLSIICQITSSLKFIIAVYEDKDGVSYTDGSRQSHSGLGYKSKSGLSTDLSSQSHSQSHNARAYTTRRASRPMDIDGEGLDDLEALAGTSGTGSGSQGGALKIFRTMQFKVQDEAIELDDRGKEVEKTEAGVRGLE</sequence>
<feature type="transmembrane region" description="Helical" evidence="2">
    <location>
        <begin position="147"/>
        <end position="169"/>
    </location>
</feature>
<feature type="transmembrane region" description="Helical" evidence="2">
    <location>
        <begin position="115"/>
        <end position="135"/>
    </location>
</feature>
<evidence type="ECO:0000256" key="2">
    <source>
        <dbReference type="SAM" id="Phobius"/>
    </source>
</evidence>
<feature type="transmembrane region" description="Helical" evidence="2">
    <location>
        <begin position="36"/>
        <end position="59"/>
    </location>
</feature>
<accession>A0ABR4G4J2</accession>
<keyword evidence="5" id="KW-1185">Reference proteome</keyword>
<feature type="region of interest" description="Disordered" evidence="1">
    <location>
        <begin position="296"/>
        <end position="349"/>
    </location>
</feature>
<comment type="caution">
    <text evidence="4">The sequence shown here is derived from an EMBL/GenBank/DDBJ whole genome shotgun (WGS) entry which is preliminary data.</text>
</comment>
<gene>
    <name evidence="4" type="ORF">BJX66DRAFT_305064</name>
</gene>
<dbReference type="Proteomes" id="UP001610563">
    <property type="component" value="Unassembled WGS sequence"/>
</dbReference>
<protein>
    <recommendedName>
        <fullName evidence="3">Rhodopsin domain-containing protein</fullName>
    </recommendedName>
</protein>
<dbReference type="InterPro" id="IPR049326">
    <property type="entry name" value="Rhodopsin_dom_fungi"/>
</dbReference>
<evidence type="ECO:0000256" key="1">
    <source>
        <dbReference type="SAM" id="MobiDB-lite"/>
    </source>
</evidence>
<keyword evidence="2" id="KW-1133">Transmembrane helix</keyword>
<feature type="compositionally biased region" description="Low complexity" evidence="1">
    <location>
        <begin position="304"/>
        <end position="329"/>
    </location>
</feature>
<reference evidence="4 5" key="1">
    <citation type="submission" date="2024-07" db="EMBL/GenBank/DDBJ databases">
        <title>Section-level genome sequencing and comparative genomics of Aspergillus sections Usti and Cavernicolus.</title>
        <authorList>
            <consortium name="Lawrence Berkeley National Laboratory"/>
            <person name="Nybo J.L."/>
            <person name="Vesth T.C."/>
            <person name="Theobald S."/>
            <person name="Frisvad J.C."/>
            <person name="Larsen T.O."/>
            <person name="Kjaerboelling I."/>
            <person name="Rothschild-Mancinelli K."/>
            <person name="Lyhne E.K."/>
            <person name="Kogle M.E."/>
            <person name="Barry K."/>
            <person name="Clum A."/>
            <person name="Na H."/>
            <person name="Ledsgaard L."/>
            <person name="Lin J."/>
            <person name="Lipzen A."/>
            <person name="Kuo A."/>
            <person name="Riley R."/>
            <person name="Mondo S."/>
            <person name="Labutti K."/>
            <person name="Haridas S."/>
            <person name="Pangalinan J."/>
            <person name="Salamov A.A."/>
            <person name="Simmons B.A."/>
            <person name="Magnuson J.K."/>
            <person name="Chen J."/>
            <person name="Drula E."/>
            <person name="Henrissat B."/>
            <person name="Wiebenga A."/>
            <person name="Lubbers R.J."/>
            <person name="Gomes A.C."/>
            <person name="Makela M.R."/>
            <person name="Stajich J."/>
            <person name="Grigoriev I.V."/>
            <person name="Mortensen U.H."/>
            <person name="De Vries R.P."/>
            <person name="Baker S.E."/>
            <person name="Andersen M.R."/>
        </authorList>
    </citation>
    <scope>NUCLEOTIDE SEQUENCE [LARGE SCALE GENOMIC DNA]</scope>
    <source>
        <strain evidence="4 5">CBS 209.92</strain>
    </source>
</reference>
<evidence type="ECO:0000259" key="3">
    <source>
        <dbReference type="Pfam" id="PF20684"/>
    </source>
</evidence>
<keyword evidence="2" id="KW-0812">Transmembrane</keyword>
<dbReference type="PANTHER" id="PTHR39614:SF2">
    <property type="entry name" value="INTEGRAL MEMBRANE PROTEIN"/>
    <property type="match status" value="1"/>
</dbReference>
<keyword evidence="2" id="KW-0472">Membrane</keyword>
<feature type="domain" description="Rhodopsin" evidence="3">
    <location>
        <begin position="57"/>
        <end position="284"/>
    </location>
</feature>
<dbReference type="PANTHER" id="PTHR39614">
    <property type="entry name" value="INTEGRAL MEMBRANE PROTEIN"/>
    <property type="match status" value="1"/>
</dbReference>
<organism evidence="4 5">
    <name type="scientific">Aspergillus keveii</name>
    <dbReference type="NCBI Taxonomy" id="714993"/>
    <lineage>
        <taxon>Eukaryota</taxon>
        <taxon>Fungi</taxon>
        <taxon>Dikarya</taxon>
        <taxon>Ascomycota</taxon>
        <taxon>Pezizomycotina</taxon>
        <taxon>Eurotiomycetes</taxon>
        <taxon>Eurotiomycetidae</taxon>
        <taxon>Eurotiales</taxon>
        <taxon>Aspergillaceae</taxon>
        <taxon>Aspergillus</taxon>
        <taxon>Aspergillus subgen. Nidulantes</taxon>
    </lineage>
</organism>
<evidence type="ECO:0000313" key="5">
    <source>
        <dbReference type="Proteomes" id="UP001610563"/>
    </source>
</evidence>
<dbReference type="Pfam" id="PF20684">
    <property type="entry name" value="Fung_rhodopsin"/>
    <property type="match status" value="1"/>
</dbReference>
<feature type="transmembrane region" description="Helical" evidence="2">
    <location>
        <begin position="189"/>
        <end position="211"/>
    </location>
</feature>
<evidence type="ECO:0000313" key="4">
    <source>
        <dbReference type="EMBL" id="KAL2793909.1"/>
    </source>
</evidence>
<name>A0ABR4G4J2_9EURO</name>
<dbReference type="EMBL" id="JBFTWV010000051">
    <property type="protein sequence ID" value="KAL2793909.1"/>
    <property type="molecule type" value="Genomic_DNA"/>
</dbReference>
<feature type="transmembrane region" description="Helical" evidence="2">
    <location>
        <begin position="223"/>
        <end position="245"/>
    </location>
</feature>
<feature type="transmembrane region" description="Helical" evidence="2">
    <location>
        <begin position="71"/>
        <end position="95"/>
    </location>
</feature>
<proteinExistence type="predicted"/>